<name>A0A926ICE5_9FIRM</name>
<comment type="domain">
    <text evidence="14">The Walker A ATP-binding motif also binds Pi and PPi.</text>
</comment>
<evidence type="ECO:0000259" key="16">
    <source>
        <dbReference type="Pfam" id="PF07475"/>
    </source>
</evidence>
<keyword evidence="7 14" id="KW-0547">Nucleotide-binding</keyword>
<dbReference type="FunFam" id="3.40.50.300:FF:000174">
    <property type="entry name" value="HPr kinase/phosphorylase"/>
    <property type="match status" value="1"/>
</dbReference>
<feature type="active site" description="Proton acceptor; for phosphorylation activity. Proton donor; for dephosphorylation activity" evidence="14">
    <location>
        <position position="180"/>
    </location>
</feature>
<evidence type="ECO:0000256" key="12">
    <source>
        <dbReference type="ARBA" id="ARBA00023277"/>
    </source>
</evidence>
<keyword evidence="12 14" id="KW-0119">Carbohydrate metabolism</keyword>
<dbReference type="Gene3D" id="3.40.1390.20">
    <property type="entry name" value="HprK N-terminal domain-like"/>
    <property type="match status" value="1"/>
</dbReference>
<dbReference type="CDD" id="cd01918">
    <property type="entry name" value="HprK_C"/>
    <property type="match status" value="1"/>
</dbReference>
<dbReference type="Pfam" id="PF02603">
    <property type="entry name" value="Hpr_kinase_N"/>
    <property type="match status" value="1"/>
</dbReference>
<dbReference type="SUPFAM" id="SSF53795">
    <property type="entry name" value="PEP carboxykinase-like"/>
    <property type="match status" value="1"/>
</dbReference>
<comment type="caution">
    <text evidence="17">The sequence shown here is derived from an EMBL/GenBank/DDBJ whole genome shotgun (WGS) entry which is preliminary data.</text>
</comment>
<comment type="cofactor">
    <cofactor evidence="2 14">
        <name>Mg(2+)</name>
        <dbReference type="ChEBI" id="CHEBI:18420"/>
    </cofactor>
</comment>
<evidence type="ECO:0000256" key="11">
    <source>
        <dbReference type="ARBA" id="ARBA00023268"/>
    </source>
</evidence>
<evidence type="ECO:0000256" key="13">
    <source>
        <dbReference type="ARBA" id="ARBA00047657"/>
    </source>
</evidence>
<comment type="catalytic activity">
    <reaction evidence="1 14">
        <text>[HPr protein]-L-serine + ATP = [HPr protein]-O-phospho-L-serine + ADP + H(+)</text>
        <dbReference type="Rhea" id="RHEA:46600"/>
        <dbReference type="Rhea" id="RHEA-COMP:11602"/>
        <dbReference type="Rhea" id="RHEA-COMP:11603"/>
        <dbReference type="ChEBI" id="CHEBI:15378"/>
        <dbReference type="ChEBI" id="CHEBI:29999"/>
        <dbReference type="ChEBI" id="CHEBI:30616"/>
        <dbReference type="ChEBI" id="CHEBI:83421"/>
        <dbReference type="ChEBI" id="CHEBI:456216"/>
    </reaction>
</comment>
<evidence type="ECO:0000256" key="10">
    <source>
        <dbReference type="ARBA" id="ARBA00022842"/>
    </source>
</evidence>
<feature type="domain" description="HPr kinase/phosphorylase C-terminal" evidence="16">
    <location>
        <begin position="133"/>
        <end position="301"/>
    </location>
</feature>
<comment type="function">
    <text evidence="14">Catalyzes the ATP- as well as the pyrophosphate-dependent phosphorylation of a specific serine residue in HPr, a phosphocarrier protein of the phosphoenolpyruvate-dependent sugar phosphotransferase system (PTS). HprK/P also catalyzes the pyrophosphate-producing, inorganic phosphate-dependent dephosphorylation (phosphorolysis) of seryl-phosphorylated HPr (P-Ser-HPr). The two antagonistic activities of HprK/P are regulated by several intracellular metabolites, which change their concentration in response to the absence or presence of rapidly metabolisable carbon sources (glucose, fructose, etc.) in the growth medium. Therefore, by controlling the phosphorylation state of HPr, HPrK/P is a sensor enzyme that plays a major role in the regulation of carbon metabolism and sugar transport: it mediates carbon catabolite repression (CCR), and regulates PTS-catalyzed carbohydrate uptake and inducer exclusion.</text>
</comment>
<feature type="region of interest" description="Important for the catalytic mechanism of dephosphorylation" evidence="14">
    <location>
        <begin position="267"/>
        <end position="272"/>
    </location>
</feature>
<feature type="active site" evidence="14">
    <location>
        <position position="141"/>
    </location>
</feature>
<dbReference type="InterPro" id="IPR027417">
    <property type="entry name" value="P-loop_NTPase"/>
</dbReference>
<dbReference type="InterPro" id="IPR011104">
    <property type="entry name" value="Hpr_kin/Pase_C"/>
</dbReference>
<keyword evidence="9 14" id="KW-0067">ATP-binding</keyword>
<evidence type="ECO:0000256" key="2">
    <source>
        <dbReference type="ARBA" id="ARBA00001946"/>
    </source>
</evidence>
<feature type="domain" description="HPr(Ser) kinase/phosphorylase N-terminal" evidence="15">
    <location>
        <begin position="4"/>
        <end position="130"/>
    </location>
</feature>
<reference evidence="17" key="1">
    <citation type="submission" date="2020-08" db="EMBL/GenBank/DDBJ databases">
        <title>Genome public.</title>
        <authorList>
            <person name="Liu C."/>
            <person name="Sun Q."/>
        </authorList>
    </citation>
    <scope>NUCLEOTIDE SEQUENCE</scope>
    <source>
        <strain evidence="17">NSJ-12</strain>
    </source>
</reference>
<evidence type="ECO:0000256" key="8">
    <source>
        <dbReference type="ARBA" id="ARBA00022777"/>
    </source>
</evidence>
<keyword evidence="11 14" id="KW-0511">Multifunctional enzyme</keyword>
<dbReference type="PANTHER" id="PTHR30305">
    <property type="entry name" value="PROTEIN YJDM-RELATED"/>
    <property type="match status" value="1"/>
</dbReference>
<feature type="active site" evidence="14">
    <location>
        <position position="162"/>
    </location>
</feature>
<dbReference type="RefSeq" id="WP_177670200.1">
    <property type="nucleotide sequence ID" value="NZ_JACRSY010000004.1"/>
</dbReference>
<dbReference type="NCBIfam" id="TIGR00679">
    <property type="entry name" value="hpr-ser"/>
    <property type="match status" value="1"/>
</dbReference>
<dbReference type="GO" id="GO:0000155">
    <property type="term" value="F:phosphorelay sensor kinase activity"/>
    <property type="evidence" value="ECO:0007669"/>
    <property type="project" value="InterPro"/>
</dbReference>
<evidence type="ECO:0000256" key="7">
    <source>
        <dbReference type="ARBA" id="ARBA00022741"/>
    </source>
</evidence>
<keyword evidence="8 14" id="KW-0418">Kinase</keyword>
<dbReference type="InterPro" id="IPR003755">
    <property type="entry name" value="HPr(Ser)_kin/Pase"/>
</dbReference>
<dbReference type="EMBL" id="JACRSY010000004">
    <property type="protein sequence ID" value="MBC8578617.1"/>
    <property type="molecule type" value="Genomic_DNA"/>
</dbReference>
<comment type="miscellaneous">
    <text evidence="14">Both phosphorylation and phosphorolysis are carried out by the same active site and suggest a common mechanism for both reactions.</text>
</comment>
<keyword evidence="18" id="KW-1185">Reference proteome</keyword>
<evidence type="ECO:0000256" key="5">
    <source>
        <dbReference type="ARBA" id="ARBA00022679"/>
    </source>
</evidence>
<keyword evidence="10 14" id="KW-0460">Magnesium</keyword>
<comment type="similarity">
    <text evidence="3 14">Belongs to the HPrK/P family.</text>
</comment>
<comment type="subunit">
    <text evidence="14">Homohexamer.</text>
</comment>
<dbReference type="Pfam" id="PF07475">
    <property type="entry name" value="Hpr_kinase_C"/>
    <property type="match status" value="1"/>
</dbReference>
<dbReference type="GO" id="GO:0004674">
    <property type="term" value="F:protein serine/threonine kinase activity"/>
    <property type="evidence" value="ECO:0007669"/>
    <property type="project" value="UniProtKB-KW"/>
</dbReference>
<dbReference type="GO" id="GO:0004712">
    <property type="term" value="F:protein serine/threonine/tyrosine kinase activity"/>
    <property type="evidence" value="ECO:0007669"/>
    <property type="project" value="UniProtKB-UniRule"/>
</dbReference>
<dbReference type="GO" id="GO:0006109">
    <property type="term" value="P:regulation of carbohydrate metabolic process"/>
    <property type="evidence" value="ECO:0007669"/>
    <property type="project" value="UniProtKB-UniRule"/>
</dbReference>
<dbReference type="GO" id="GO:0000287">
    <property type="term" value="F:magnesium ion binding"/>
    <property type="evidence" value="ECO:0007669"/>
    <property type="project" value="UniProtKB-UniRule"/>
</dbReference>
<keyword evidence="6 14" id="KW-0479">Metal-binding</keyword>
<feature type="binding site" evidence="14">
    <location>
        <position position="163"/>
    </location>
    <ligand>
        <name>Mg(2+)</name>
        <dbReference type="ChEBI" id="CHEBI:18420"/>
    </ligand>
</feature>
<feature type="binding site" evidence="14">
    <location>
        <begin position="156"/>
        <end position="163"/>
    </location>
    <ligand>
        <name>ATP</name>
        <dbReference type="ChEBI" id="CHEBI:30616"/>
    </ligand>
</feature>
<evidence type="ECO:0000313" key="18">
    <source>
        <dbReference type="Proteomes" id="UP000655830"/>
    </source>
</evidence>
<dbReference type="Proteomes" id="UP000655830">
    <property type="component" value="Unassembled WGS sequence"/>
</dbReference>
<keyword evidence="5 14" id="KW-0808">Transferase</keyword>
<evidence type="ECO:0000259" key="15">
    <source>
        <dbReference type="Pfam" id="PF02603"/>
    </source>
</evidence>
<dbReference type="GO" id="GO:0005524">
    <property type="term" value="F:ATP binding"/>
    <property type="evidence" value="ECO:0007669"/>
    <property type="project" value="UniProtKB-UniRule"/>
</dbReference>
<evidence type="ECO:0000256" key="3">
    <source>
        <dbReference type="ARBA" id="ARBA00006883"/>
    </source>
</evidence>
<feature type="binding site" evidence="14">
    <location>
        <position position="205"/>
    </location>
    <ligand>
        <name>Mg(2+)</name>
        <dbReference type="ChEBI" id="CHEBI:18420"/>
    </ligand>
</feature>
<proteinExistence type="inferred from homology"/>
<keyword evidence="4 14" id="KW-0723">Serine/threonine-protein kinase</keyword>
<dbReference type="AlphaFoldDB" id="A0A926ICE5"/>
<feature type="region of interest" description="Important for the catalytic mechanism of both phosphorylation and dephosphorylation" evidence="14">
    <location>
        <begin position="204"/>
        <end position="213"/>
    </location>
</feature>
<gene>
    <name evidence="14" type="primary">hprK</name>
    <name evidence="17" type="ORF">H8718_03625</name>
</gene>
<dbReference type="InterPro" id="IPR028979">
    <property type="entry name" value="Ser_kin/Pase_Hpr-like_N_sf"/>
</dbReference>
<dbReference type="SUPFAM" id="SSF75138">
    <property type="entry name" value="HprK N-terminal domain-like"/>
    <property type="match status" value="1"/>
</dbReference>
<dbReference type="InterPro" id="IPR011126">
    <property type="entry name" value="Hpr_kin/Pase_Hpr_N"/>
</dbReference>
<protein>
    <recommendedName>
        <fullName evidence="14">HPr kinase/phosphorylase</fullName>
        <shortName evidence="14">HPrK/P</shortName>
        <ecNumber evidence="14">2.7.11.-</ecNumber>
        <ecNumber evidence="14">2.7.4.-</ecNumber>
    </recommendedName>
    <alternativeName>
        <fullName evidence="14">HPr(Ser) kinase/phosphorylase</fullName>
    </alternativeName>
</protein>
<dbReference type="HAMAP" id="MF_01249">
    <property type="entry name" value="HPr_kinase"/>
    <property type="match status" value="1"/>
</dbReference>
<dbReference type="Gene3D" id="3.40.50.300">
    <property type="entry name" value="P-loop containing nucleotide triphosphate hydrolases"/>
    <property type="match status" value="1"/>
</dbReference>
<organism evidence="17 18">
    <name type="scientific">Zhenhengia yiwuensis</name>
    <dbReference type="NCBI Taxonomy" id="2763666"/>
    <lineage>
        <taxon>Bacteria</taxon>
        <taxon>Bacillati</taxon>
        <taxon>Bacillota</taxon>
        <taxon>Clostridia</taxon>
        <taxon>Lachnospirales</taxon>
        <taxon>Lachnospiraceae</taxon>
        <taxon>Zhenhengia</taxon>
    </lineage>
</organism>
<evidence type="ECO:0000256" key="14">
    <source>
        <dbReference type="HAMAP-Rule" id="MF_01249"/>
    </source>
</evidence>
<sequence length="312" mass="35367">MYSVKVSKIIEHFKLEPLTPNVEYDNRQVTESDVNRPALQLAGFFDYFDPTRLQIIGKVEHTYLQKMSQADRAKCIERLMSYKEIPCIVLCREEINPFPEMIACAEKYGIPIFKTLEATTSFIAEVNRWLHVELAPRMSMHGVLVDIYGEGVLITGESGIGKSETALELVRRGHRLVADDAVEIKRVSGTTLLGSAPEVIRHFIEVRGIGIVDVKQIFGIGSVKEMKNIDLVVKLELWDQKKQYDRLGLTNEYMDILGINVVSHSIPIRPGRNLAIICETAAINFRQKKMGYNAAEALNERVMNNLQNNFNN</sequence>
<evidence type="ECO:0000256" key="1">
    <source>
        <dbReference type="ARBA" id="ARBA00001120"/>
    </source>
</evidence>
<comment type="catalytic activity">
    <reaction evidence="13 14">
        <text>[HPr protein]-O-phospho-L-serine + phosphate + H(+) = [HPr protein]-L-serine + diphosphate</text>
        <dbReference type="Rhea" id="RHEA:46604"/>
        <dbReference type="Rhea" id="RHEA-COMP:11602"/>
        <dbReference type="Rhea" id="RHEA-COMP:11603"/>
        <dbReference type="ChEBI" id="CHEBI:15378"/>
        <dbReference type="ChEBI" id="CHEBI:29999"/>
        <dbReference type="ChEBI" id="CHEBI:33019"/>
        <dbReference type="ChEBI" id="CHEBI:43474"/>
        <dbReference type="ChEBI" id="CHEBI:83421"/>
    </reaction>
</comment>
<dbReference type="PANTHER" id="PTHR30305:SF1">
    <property type="entry name" value="HPR KINASE_PHOSPHORYLASE"/>
    <property type="match status" value="1"/>
</dbReference>
<accession>A0A926ICE5</accession>
<evidence type="ECO:0000256" key="6">
    <source>
        <dbReference type="ARBA" id="ARBA00022723"/>
    </source>
</evidence>
<dbReference type="EC" id="2.7.11.-" evidence="14"/>
<evidence type="ECO:0000256" key="4">
    <source>
        <dbReference type="ARBA" id="ARBA00022527"/>
    </source>
</evidence>
<evidence type="ECO:0000256" key="9">
    <source>
        <dbReference type="ARBA" id="ARBA00022840"/>
    </source>
</evidence>
<feature type="active site" evidence="14">
    <location>
        <position position="246"/>
    </location>
</feature>
<dbReference type="EC" id="2.7.4.-" evidence="14"/>
<evidence type="ECO:0000313" key="17">
    <source>
        <dbReference type="EMBL" id="MBC8578617.1"/>
    </source>
</evidence>